<name>A0A4V6A1W4_STECR</name>
<keyword evidence="4" id="KW-1185">Reference proteome</keyword>
<dbReference type="InterPro" id="IPR038050">
    <property type="entry name" value="Neuro_actylchol_rec"/>
</dbReference>
<dbReference type="InterPro" id="IPR006029">
    <property type="entry name" value="Neurotrans-gated_channel_TM"/>
</dbReference>
<dbReference type="SUPFAM" id="SSF90112">
    <property type="entry name" value="Neurotransmitter-gated ion-channel transmembrane pore"/>
    <property type="match status" value="1"/>
</dbReference>
<evidence type="ECO:0000313" key="3">
    <source>
        <dbReference type="EMBL" id="TKR76905.1"/>
    </source>
</evidence>
<dbReference type="PANTHER" id="PTHR18945">
    <property type="entry name" value="NEUROTRANSMITTER GATED ION CHANNEL"/>
    <property type="match status" value="1"/>
</dbReference>
<gene>
    <name evidence="3" type="ORF">L596_017975</name>
</gene>
<dbReference type="GO" id="GO:0005230">
    <property type="term" value="F:extracellular ligand-gated monoatomic ion channel activity"/>
    <property type="evidence" value="ECO:0007669"/>
    <property type="project" value="UniProtKB-ARBA"/>
</dbReference>
<feature type="transmembrane region" description="Helical" evidence="1">
    <location>
        <begin position="55"/>
        <end position="77"/>
    </location>
</feature>
<reference evidence="3 4" key="1">
    <citation type="journal article" date="2015" name="Genome Biol.">
        <title>Comparative genomics of Steinernema reveals deeply conserved gene regulatory networks.</title>
        <authorList>
            <person name="Dillman A.R."/>
            <person name="Macchietto M."/>
            <person name="Porter C.F."/>
            <person name="Rogers A."/>
            <person name="Williams B."/>
            <person name="Antoshechkin I."/>
            <person name="Lee M.M."/>
            <person name="Goodwin Z."/>
            <person name="Lu X."/>
            <person name="Lewis E.E."/>
            <person name="Goodrich-Blair H."/>
            <person name="Stock S.P."/>
            <person name="Adams B.J."/>
            <person name="Sternberg P.W."/>
            <person name="Mortazavi A."/>
        </authorList>
    </citation>
    <scope>NUCLEOTIDE SEQUENCE [LARGE SCALE GENOMIC DNA]</scope>
    <source>
        <strain evidence="3 4">ALL</strain>
    </source>
</reference>
<dbReference type="InterPro" id="IPR036719">
    <property type="entry name" value="Neuro-gated_channel_TM_sf"/>
</dbReference>
<sequence length="244" mass="27747">MKGQKKCSKAVAVDELELPSFRFSGICVNSTVATTASGSYSRLWVMFNFDRDSGFYMVQIFLPAALIVFLSWVSFWINRESAPSRTIIGTLTILTETHLLTGTNRRLPPVSYIKAVDIYLGYCYLNVVLALIEYACVAYSKKKHDDQLKRNKKAERRAHAAQPTPDLLQEPLDARLAECTCDTSWFPLSVRRKPKVCCVRHSQIDMCARFCFPTTFVVFNMIYWLILLTKAGRWNSNSISEIGC</sequence>
<dbReference type="PRINTS" id="PR00253">
    <property type="entry name" value="GABAARECEPTR"/>
</dbReference>
<feature type="transmembrane region" description="Helical" evidence="1">
    <location>
        <begin position="210"/>
        <end position="228"/>
    </location>
</feature>
<evidence type="ECO:0000313" key="4">
    <source>
        <dbReference type="Proteomes" id="UP000298663"/>
    </source>
</evidence>
<dbReference type="STRING" id="34508.A0A4V6A1W4"/>
<dbReference type="Gene3D" id="1.20.58.390">
    <property type="entry name" value="Neurotransmitter-gated ion-channel transmembrane domain"/>
    <property type="match status" value="1"/>
</dbReference>
<dbReference type="GO" id="GO:0004888">
    <property type="term" value="F:transmembrane signaling receptor activity"/>
    <property type="evidence" value="ECO:0007669"/>
    <property type="project" value="InterPro"/>
</dbReference>
<reference evidence="3 4" key="2">
    <citation type="journal article" date="2019" name="G3 (Bethesda)">
        <title>Hybrid Assembly of the Genome of the Entomopathogenic Nematode Steinernema carpocapsae Identifies the X-Chromosome.</title>
        <authorList>
            <person name="Serra L."/>
            <person name="Macchietto M."/>
            <person name="Macias-Munoz A."/>
            <person name="McGill C.J."/>
            <person name="Rodriguez I.M."/>
            <person name="Rodriguez B."/>
            <person name="Murad R."/>
            <person name="Mortazavi A."/>
        </authorList>
    </citation>
    <scope>NUCLEOTIDE SEQUENCE [LARGE SCALE GENOMIC DNA]</scope>
    <source>
        <strain evidence="3 4">ALL</strain>
    </source>
</reference>
<dbReference type="GO" id="GO:0016020">
    <property type="term" value="C:membrane"/>
    <property type="evidence" value="ECO:0007669"/>
    <property type="project" value="InterPro"/>
</dbReference>
<dbReference type="AlphaFoldDB" id="A0A4V6A1W4"/>
<proteinExistence type="predicted"/>
<feature type="domain" description="Neurotransmitter-gated ion-channel transmembrane" evidence="2">
    <location>
        <begin position="61"/>
        <end position="171"/>
    </location>
</feature>
<dbReference type="InterPro" id="IPR006201">
    <property type="entry name" value="Neur_channel"/>
</dbReference>
<keyword evidence="1" id="KW-0812">Transmembrane</keyword>
<evidence type="ECO:0000259" key="2">
    <source>
        <dbReference type="Pfam" id="PF02932"/>
    </source>
</evidence>
<dbReference type="CDD" id="cd19049">
    <property type="entry name" value="LGIC_TM_anion"/>
    <property type="match status" value="1"/>
</dbReference>
<comment type="caution">
    <text evidence="3">The sequence shown here is derived from an EMBL/GenBank/DDBJ whole genome shotgun (WGS) entry which is preliminary data.</text>
</comment>
<dbReference type="Pfam" id="PF02932">
    <property type="entry name" value="Neur_chan_memb"/>
    <property type="match status" value="1"/>
</dbReference>
<protein>
    <recommendedName>
        <fullName evidence="2">Neurotransmitter-gated ion-channel transmembrane domain-containing protein</fullName>
    </recommendedName>
</protein>
<dbReference type="Proteomes" id="UP000298663">
    <property type="component" value="Unassembled WGS sequence"/>
</dbReference>
<dbReference type="OrthoDB" id="8890589at2759"/>
<feature type="transmembrane region" description="Helical" evidence="1">
    <location>
        <begin position="119"/>
        <end position="140"/>
    </location>
</feature>
<keyword evidence="1" id="KW-1133">Transmembrane helix</keyword>
<organism evidence="3 4">
    <name type="scientific">Steinernema carpocapsae</name>
    <name type="common">Entomopathogenic nematode</name>
    <dbReference type="NCBI Taxonomy" id="34508"/>
    <lineage>
        <taxon>Eukaryota</taxon>
        <taxon>Metazoa</taxon>
        <taxon>Ecdysozoa</taxon>
        <taxon>Nematoda</taxon>
        <taxon>Chromadorea</taxon>
        <taxon>Rhabditida</taxon>
        <taxon>Tylenchina</taxon>
        <taxon>Panagrolaimomorpha</taxon>
        <taxon>Strongyloidoidea</taxon>
        <taxon>Steinernematidae</taxon>
        <taxon>Steinernema</taxon>
    </lineage>
</organism>
<dbReference type="EMBL" id="AZBU02000005">
    <property type="protein sequence ID" value="TKR76905.1"/>
    <property type="molecule type" value="Genomic_DNA"/>
</dbReference>
<keyword evidence="1" id="KW-0472">Membrane</keyword>
<dbReference type="InterPro" id="IPR006028">
    <property type="entry name" value="GABAA/Glycine_rcpt"/>
</dbReference>
<accession>A0A4V6A1W4</accession>
<evidence type="ECO:0000256" key="1">
    <source>
        <dbReference type="SAM" id="Phobius"/>
    </source>
</evidence>